<keyword evidence="1" id="KW-0472">Membrane</keyword>
<feature type="transmembrane region" description="Helical" evidence="1">
    <location>
        <begin position="143"/>
        <end position="162"/>
    </location>
</feature>
<feature type="transmembrane region" description="Helical" evidence="1">
    <location>
        <begin position="25"/>
        <end position="42"/>
    </location>
</feature>
<keyword evidence="1" id="KW-1133">Transmembrane helix</keyword>
<feature type="domain" description="Inositolphosphotransferase Aur1/Ipt1" evidence="2">
    <location>
        <begin position="112"/>
        <end position="290"/>
    </location>
</feature>
<keyword evidence="4" id="KW-1185">Reference proteome</keyword>
<keyword evidence="1" id="KW-0812">Transmembrane</keyword>
<name>A0AA48GZA3_9BACT</name>
<feature type="transmembrane region" description="Helical" evidence="1">
    <location>
        <begin position="48"/>
        <end position="68"/>
    </location>
</feature>
<dbReference type="Proteomes" id="UP001228113">
    <property type="component" value="Chromosome"/>
</dbReference>
<dbReference type="AlphaFoldDB" id="A0AA48GZA3"/>
<reference evidence="3" key="1">
    <citation type="journal article" date="2023" name="Int. J. Syst. Evol. Microbiol.">
        <title>Mesoterricola silvestris gen. nov., sp. nov., Mesoterricola sediminis sp. nov., Geothrix oryzae sp. nov., Geothrix edaphica sp. nov., Geothrix rubra sp. nov., and Geothrix limicola sp. nov., six novel members of Acidobacteriota isolated from soils.</title>
        <authorList>
            <person name="Itoh H."/>
            <person name="Sugisawa Y."/>
            <person name="Mise K."/>
            <person name="Xu Z."/>
            <person name="Kuniyasu M."/>
            <person name="Ushijima N."/>
            <person name="Kawano K."/>
            <person name="Kobayashi E."/>
            <person name="Shiratori Y."/>
            <person name="Masuda Y."/>
            <person name="Senoo K."/>
        </authorList>
    </citation>
    <scope>NUCLEOTIDE SEQUENCE</scope>
    <source>
        <strain evidence="3">W786</strain>
    </source>
</reference>
<dbReference type="InterPro" id="IPR026841">
    <property type="entry name" value="Aur1/Ipt1"/>
</dbReference>
<feature type="transmembrane region" description="Helical" evidence="1">
    <location>
        <begin position="171"/>
        <end position="189"/>
    </location>
</feature>
<sequence length="298" mass="33250">MTTAGSERPFGLDGPLGVWRPMERWIVGYALVTLPFLAWGALRGNPACLRELGVSAAAAGGCLLLAWLTRTTRRALPLVLRLFSAPIAYWFFYHQIETIWPLLWHAPLDDLLVRADQALFGCQPSYAFRAAVPSRALSELLCFAYLAYYFFSPIVGFGALLTRGYRTAERILASATGTFLLCYAFFWLVPTVGPHFWFPPHLGPRLYDGWISNHALFFFTGGGEIRGGAFPSSHIAVATLFTLWARREVPFLFPFLATVTALMLPAVIYLHAHYVLDVPFGLAAGVLAYLLSRRWLRA</sequence>
<dbReference type="GO" id="GO:0016020">
    <property type="term" value="C:membrane"/>
    <property type="evidence" value="ECO:0007669"/>
    <property type="project" value="UniProtKB-SubCell"/>
</dbReference>
<dbReference type="KEGG" id="msea:METESE_21180"/>
<proteinExistence type="predicted"/>
<feature type="transmembrane region" description="Helical" evidence="1">
    <location>
        <begin position="278"/>
        <end position="296"/>
    </location>
</feature>
<organism evidence="3 4">
    <name type="scientific">Mesoterricola sediminis</name>
    <dbReference type="NCBI Taxonomy" id="2927980"/>
    <lineage>
        <taxon>Bacteria</taxon>
        <taxon>Pseudomonadati</taxon>
        <taxon>Acidobacteriota</taxon>
        <taxon>Holophagae</taxon>
        <taxon>Holophagales</taxon>
        <taxon>Holophagaceae</taxon>
        <taxon>Mesoterricola</taxon>
    </lineage>
</organism>
<feature type="transmembrane region" description="Helical" evidence="1">
    <location>
        <begin position="75"/>
        <end position="93"/>
    </location>
</feature>
<dbReference type="Pfam" id="PF14378">
    <property type="entry name" value="PAP2_3"/>
    <property type="match status" value="1"/>
</dbReference>
<evidence type="ECO:0000313" key="4">
    <source>
        <dbReference type="Proteomes" id="UP001228113"/>
    </source>
</evidence>
<accession>A0AA48GZA3</accession>
<feature type="transmembrane region" description="Helical" evidence="1">
    <location>
        <begin position="251"/>
        <end position="272"/>
    </location>
</feature>
<evidence type="ECO:0000259" key="2">
    <source>
        <dbReference type="Pfam" id="PF14378"/>
    </source>
</evidence>
<gene>
    <name evidence="3" type="ORF">METESE_21180</name>
</gene>
<evidence type="ECO:0000256" key="1">
    <source>
        <dbReference type="SAM" id="Phobius"/>
    </source>
</evidence>
<feature type="transmembrane region" description="Helical" evidence="1">
    <location>
        <begin position="225"/>
        <end position="244"/>
    </location>
</feature>
<evidence type="ECO:0000313" key="3">
    <source>
        <dbReference type="EMBL" id="BDU77160.1"/>
    </source>
</evidence>
<dbReference type="EMBL" id="AP027081">
    <property type="protein sequence ID" value="BDU77160.1"/>
    <property type="molecule type" value="Genomic_DNA"/>
</dbReference>
<dbReference type="RefSeq" id="WP_243330625.1">
    <property type="nucleotide sequence ID" value="NZ_AP027081.1"/>
</dbReference>
<protein>
    <recommendedName>
        <fullName evidence="2">Inositolphosphotransferase Aur1/Ipt1 domain-containing protein</fullName>
    </recommendedName>
</protein>